<dbReference type="EMBL" id="CM042885">
    <property type="protein sequence ID" value="KAI4367113.1"/>
    <property type="molecule type" value="Genomic_DNA"/>
</dbReference>
<keyword evidence="2" id="KW-1185">Reference proteome</keyword>
<evidence type="ECO:0000313" key="2">
    <source>
        <dbReference type="Proteomes" id="UP001057402"/>
    </source>
</evidence>
<reference evidence="2" key="1">
    <citation type="journal article" date="2023" name="Front. Plant Sci.">
        <title>Chromosomal-level genome assembly of Melastoma candidum provides insights into trichome evolution.</title>
        <authorList>
            <person name="Zhong Y."/>
            <person name="Wu W."/>
            <person name="Sun C."/>
            <person name="Zou P."/>
            <person name="Liu Y."/>
            <person name="Dai S."/>
            <person name="Zhou R."/>
        </authorList>
    </citation>
    <scope>NUCLEOTIDE SEQUENCE [LARGE SCALE GENOMIC DNA]</scope>
</reference>
<comment type="caution">
    <text evidence="1">The sequence shown here is derived from an EMBL/GenBank/DDBJ whole genome shotgun (WGS) entry which is preliminary data.</text>
</comment>
<sequence>MGIDLSLKVESAEKDEEEADKMVQSREAFVPGLKVGEEDDAKVETSSSSLEKDGLSVLKLEMDRIKEENKDLKRAVEQTMKDYYDLQLKLLHFQQQSSPIQSKEPRTFLSLCNGHGSPSREQRPTTPRKSEDRPSLKKYSPLGDTGLGLSLGLNIISLDSQEIVRKVSEEDARDGGMNLELAHRPQKIQRIDQMDGGSSGHSVADRKSRVTVRARCESATMNDGCQWRKYGQKIAKGNPCPRAYYRCTVAPGCPVRKQVQRCLDDMSILITTYEGTHNHPLPVGATAMAATASSHAPSSIFLLDSSKNPLLSRSPYHLIHHHRPAQTSDPSKLGVVLDLTATNLNNSNFNTPYTKQNLPYPTSTLPNMAAMTAIAADPKFRVAVAAAITSLMAGSSASTTAAETNDIMVGNDSGSRNGSEGKQIGVSQMD</sequence>
<name>A0ACB9QLX6_9MYRT</name>
<protein>
    <submittedName>
        <fullName evidence="1">Uncharacterized protein</fullName>
    </submittedName>
</protein>
<gene>
    <name evidence="1" type="ORF">MLD38_022884</name>
</gene>
<organism evidence="1 2">
    <name type="scientific">Melastoma candidum</name>
    <dbReference type="NCBI Taxonomy" id="119954"/>
    <lineage>
        <taxon>Eukaryota</taxon>
        <taxon>Viridiplantae</taxon>
        <taxon>Streptophyta</taxon>
        <taxon>Embryophyta</taxon>
        <taxon>Tracheophyta</taxon>
        <taxon>Spermatophyta</taxon>
        <taxon>Magnoliopsida</taxon>
        <taxon>eudicotyledons</taxon>
        <taxon>Gunneridae</taxon>
        <taxon>Pentapetalae</taxon>
        <taxon>rosids</taxon>
        <taxon>malvids</taxon>
        <taxon>Myrtales</taxon>
        <taxon>Melastomataceae</taxon>
        <taxon>Melastomatoideae</taxon>
        <taxon>Melastomateae</taxon>
        <taxon>Melastoma</taxon>
    </lineage>
</organism>
<dbReference type="Proteomes" id="UP001057402">
    <property type="component" value="Chromosome 6"/>
</dbReference>
<proteinExistence type="predicted"/>
<evidence type="ECO:0000313" key="1">
    <source>
        <dbReference type="EMBL" id="KAI4367113.1"/>
    </source>
</evidence>
<accession>A0ACB9QLX6</accession>